<dbReference type="RefSeq" id="WP_278336340.1">
    <property type="nucleotide sequence ID" value="NZ_FWWT01000016.1"/>
</dbReference>
<dbReference type="Proteomes" id="UP000192731">
    <property type="component" value="Unassembled WGS sequence"/>
</dbReference>
<sequence>MSVEYSQEKVNILAELAELVSQDDAGISFMTNKLHDIIVGTGSI</sequence>
<organism evidence="1 2">
    <name type="scientific">Desulfonispora thiosulfatigenes DSM 11270</name>
    <dbReference type="NCBI Taxonomy" id="656914"/>
    <lineage>
        <taxon>Bacteria</taxon>
        <taxon>Bacillati</taxon>
        <taxon>Bacillota</taxon>
        <taxon>Clostridia</taxon>
        <taxon>Eubacteriales</taxon>
        <taxon>Peptococcaceae</taxon>
        <taxon>Desulfonispora</taxon>
    </lineage>
</organism>
<proteinExistence type="predicted"/>
<name>A0A1W1V711_DESTI</name>
<dbReference type="AlphaFoldDB" id="A0A1W1V711"/>
<protein>
    <submittedName>
        <fullName evidence="1">Uncharacterized protein</fullName>
    </submittedName>
</protein>
<gene>
    <name evidence="1" type="ORF">SAMN00017405_0566</name>
</gene>
<evidence type="ECO:0000313" key="1">
    <source>
        <dbReference type="EMBL" id="SMB89075.1"/>
    </source>
</evidence>
<keyword evidence="2" id="KW-1185">Reference proteome</keyword>
<evidence type="ECO:0000313" key="2">
    <source>
        <dbReference type="Proteomes" id="UP000192731"/>
    </source>
</evidence>
<dbReference type="EMBL" id="FWWT01000016">
    <property type="protein sequence ID" value="SMB89075.1"/>
    <property type="molecule type" value="Genomic_DNA"/>
</dbReference>
<accession>A0A1W1V711</accession>
<reference evidence="1 2" key="1">
    <citation type="submission" date="2017-04" db="EMBL/GenBank/DDBJ databases">
        <authorList>
            <person name="Afonso C.L."/>
            <person name="Miller P.J."/>
            <person name="Scott M.A."/>
            <person name="Spackman E."/>
            <person name="Goraichik I."/>
            <person name="Dimitrov K.M."/>
            <person name="Suarez D.L."/>
            <person name="Swayne D.E."/>
        </authorList>
    </citation>
    <scope>NUCLEOTIDE SEQUENCE [LARGE SCALE GENOMIC DNA]</scope>
    <source>
        <strain evidence="1 2">DSM 11270</strain>
    </source>
</reference>